<dbReference type="Pfam" id="PF04536">
    <property type="entry name" value="TPM_phosphatase"/>
    <property type="match status" value="1"/>
</dbReference>
<dbReference type="PANTHER" id="PTHR30373">
    <property type="entry name" value="UPF0603 PROTEIN YGCG"/>
    <property type="match status" value="1"/>
</dbReference>
<name>A0ABV2TZ35_9FLAO</name>
<dbReference type="EMBL" id="JBEWYP010000009">
    <property type="protein sequence ID" value="MET7030543.1"/>
    <property type="molecule type" value="Genomic_DNA"/>
</dbReference>
<evidence type="ECO:0000313" key="3">
    <source>
        <dbReference type="Proteomes" id="UP001549773"/>
    </source>
</evidence>
<keyword evidence="3" id="KW-1185">Reference proteome</keyword>
<accession>A0ABV2TZ35</accession>
<feature type="domain" description="TPM" evidence="1">
    <location>
        <begin position="5"/>
        <end position="122"/>
    </location>
</feature>
<dbReference type="RefSeq" id="WP_354619340.1">
    <property type="nucleotide sequence ID" value="NZ_JBEWYP010000009.1"/>
</dbReference>
<evidence type="ECO:0000259" key="1">
    <source>
        <dbReference type="Pfam" id="PF04536"/>
    </source>
</evidence>
<protein>
    <submittedName>
        <fullName evidence="2">TPM domain-containing protein</fullName>
    </submittedName>
</protein>
<dbReference type="Proteomes" id="UP001549773">
    <property type="component" value="Unassembled WGS sequence"/>
</dbReference>
<reference evidence="2 3" key="1">
    <citation type="submission" date="2024-07" db="EMBL/GenBank/DDBJ databases">
        <title>The genome sequence of type strain Sediminicola luteus GDMCC 1.2596T.</title>
        <authorList>
            <person name="Liu Y."/>
        </authorList>
    </citation>
    <scope>NUCLEOTIDE SEQUENCE [LARGE SCALE GENOMIC DNA]</scope>
    <source>
        <strain evidence="2 3">GDMCC 1.2596</strain>
    </source>
</reference>
<dbReference type="PANTHER" id="PTHR30373:SF8">
    <property type="entry name" value="BLL7265 PROTEIN"/>
    <property type="match status" value="1"/>
</dbReference>
<comment type="caution">
    <text evidence="2">The sequence shown here is derived from an EMBL/GenBank/DDBJ whole genome shotgun (WGS) entry which is preliminary data.</text>
</comment>
<organism evidence="2 3">
    <name type="scientific">Sediminicola luteus</name>
    <dbReference type="NCBI Taxonomy" id="319238"/>
    <lineage>
        <taxon>Bacteria</taxon>
        <taxon>Pseudomonadati</taxon>
        <taxon>Bacteroidota</taxon>
        <taxon>Flavobacteriia</taxon>
        <taxon>Flavobacteriales</taxon>
        <taxon>Flavobacteriaceae</taxon>
        <taxon>Sediminicola</taxon>
    </lineage>
</organism>
<gene>
    <name evidence="2" type="ORF">ABXZ32_14135</name>
</gene>
<evidence type="ECO:0000313" key="2">
    <source>
        <dbReference type="EMBL" id="MET7030543.1"/>
    </source>
</evidence>
<proteinExistence type="predicted"/>
<dbReference type="InterPro" id="IPR007621">
    <property type="entry name" value="TPM_dom"/>
</dbReference>
<dbReference type="Gene3D" id="3.10.310.50">
    <property type="match status" value="1"/>
</dbReference>
<sequence>MSKVEDFLTAEEEAAIVQAIVEAEKNTSGEIRVHIEAHTNNDHFERAKAVFHYLKMDNTKEENGVLIYVAVADKKFVVLGDKGINKVVPTDFWDTTKEAIELQFKQRNFKQGLIDGVLRAGEALSKHFPWDHNNTNELSNEVSKS</sequence>